<dbReference type="Pfam" id="PF00263">
    <property type="entry name" value="Secretin"/>
    <property type="match status" value="1"/>
</dbReference>
<dbReference type="PANTHER" id="PTHR30604">
    <property type="entry name" value="PROTEIN TRANSPORT PROTEIN HOFQ"/>
    <property type="match status" value="1"/>
</dbReference>
<dbReference type="PROSITE" id="PS00875">
    <property type="entry name" value="T2SP_D"/>
    <property type="match status" value="1"/>
</dbReference>
<dbReference type="InterPro" id="IPR051808">
    <property type="entry name" value="Type_IV_pilus_biogenesis"/>
</dbReference>
<dbReference type="InterPro" id="IPR021731">
    <property type="entry name" value="AMIN_dom"/>
</dbReference>
<reference evidence="10 11" key="1">
    <citation type="submission" date="2018-09" db="EMBL/GenBank/DDBJ databases">
        <title>Phylogeny of the Shewanellaceae, and recommendation for two new genera, Pseudoshewanella and Parashewanella.</title>
        <authorList>
            <person name="Wang G."/>
        </authorList>
    </citation>
    <scope>NUCLEOTIDE SEQUENCE [LARGE SCALE GENOMIC DNA]</scope>
    <source>
        <strain evidence="10 11">KCTC 22492</strain>
    </source>
</reference>
<evidence type="ECO:0000256" key="4">
    <source>
        <dbReference type="ARBA" id="ARBA00022729"/>
    </source>
</evidence>
<protein>
    <submittedName>
        <fullName evidence="10">Type IV pilus secretin PilQ family protein</fullName>
    </submittedName>
</protein>
<dbReference type="Gene3D" id="3.30.1370.120">
    <property type="match status" value="1"/>
</dbReference>
<evidence type="ECO:0000259" key="9">
    <source>
        <dbReference type="SMART" id="SM00965"/>
    </source>
</evidence>
<proteinExistence type="inferred from homology"/>
<dbReference type="SMART" id="SM00965">
    <property type="entry name" value="STN"/>
    <property type="match status" value="1"/>
</dbReference>
<dbReference type="Pfam" id="PF03958">
    <property type="entry name" value="Secretin_N"/>
    <property type="match status" value="1"/>
</dbReference>
<dbReference type="GO" id="GO:0009279">
    <property type="term" value="C:cell outer membrane"/>
    <property type="evidence" value="ECO:0007669"/>
    <property type="project" value="UniProtKB-SubCell"/>
</dbReference>
<dbReference type="InterPro" id="IPR004846">
    <property type="entry name" value="T2SS/T3SS_dom"/>
</dbReference>
<dbReference type="InterPro" id="IPR005644">
    <property type="entry name" value="NolW-like"/>
</dbReference>
<name>A0A3A6U8N0_9GAMM</name>
<dbReference type="Pfam" id="PF11741">
    <property type="entry name" value="AMIN"/>
    <property type="match status" value="1"/>
</dbReference>
<sequence length="693" mass="77281">MEFSAINKASLVTTRLLHAKCLRTRFLQSIVGLLFLIGFAPQAFSANRLIDVKYHAVIDHQLEIEFLFENDIAVPRVDVNTDPIQLVLQFADSVSDLEKDEFSVNKVGVEGLIVEQQSSSLQLTISMDKVLPYQGRTIGNRYRLTINDAVKQETQQQTQVSVNSIKDIDFKRAESGGSELLIELNNNTVAANIEQVGAKLEIKLFNTEINDDLLYIVDVKDFDTPINSFETFRDDLTTRILVDVEGDYDYHYNQEGNTLKLNVDKKQIVSVVEEEKTYKGKTFSLNFQNISVRRALQIIANFNNFNLITSDTVEGDITLRLDDVPWDQALEKILQIKGLGKRLDGNILMIAPAEELAIRESQQLKSKQEVEELIPTYTEYIQINYAKAASIAELLKNEDSTLLTKRGSVAIDARTNMLLLKDTAESIENIHRLVKVLDVPIRQVLIEARVVTVRDNIAEDIGIRWGFSDQQGDDGTSGTLIGANDIANGITPNLDDRLNVNLPARNNNAASIAFHVAKLADGTLLDLELSALEQEDKAEVVASPRLRASNQQKSYIEQGVEIPFVQSTSSGATSVTFKKAVLLLEVTPQITPDNRIILDLNITQDSKGETVATAVGNAVSIDTQRIGTQALVKNGQTIVLGGIYQQQIVNNVNKVPVLGDIPYLGYLFRNTQKRNERRELLIFVTPKIIDMKL</sequence>
<keyword evidence="3 8" id="KW-0813">Transport</keyword>
<comment type="caution">
    <text evidence="10">The sequence shown here is derived from an EMBL/GenBank/DDBJ whole genome shotgun (WGS) entry which is preliminary data.</text>
</comment>
<dbReference type="InterPro" id="IPR004845">
    <property type="entry name" value="T2SS_GspD_CS"/>
</dbReference>
<evidence type="ECO:0000313" key="11">
    <source>
        <dbReference type="Proteomes" id="UP000273022"/>
    </source>
</evidence>
<dbReference type="InterPro" id="IPR001775">
    <property type="entry name" value="GspD/PilQ"/>
</dbReference>
<gene>
    <name evidence="10" type="ORF">D5R81_11810</name>
</gene>
<organism evidence="10 11">
    <name type="scientific">Parashewanella spongiae</name>
    <dbReference type="NCBI Taxonomy" id="342950"/>
    <lineage>
        <taxon>Bacteria</taxon>
        <taxon>Pseudomonadati</taxon>
        <taxon>Pseudomonadota</taxon>
        <taxon>Gammaproteobacteria</taxon>
        <taxon>Alteromonadales</taxon>
        <taxon>Shewanellaceae</taxon>
        <taxon>Parashewanella</taxon>
    </lineage>
</organism>
<evidence type="ECO:0000256" key="2">
    <source>
        <dbReference type="ARBA" id="ARBA00006304"/>
    </source>
</evidence>
<dbReference type="OrthoDB" id="9775455at2"/>
<dbReference type="InterPro" id="IPR011662">
    <property type="entry name" value="Secretin/TonB_short_N"/>
</dbReference>
<evidence type="ECO:0000313" key="10">
    <source>
        <dbReference type="EMBL" id="RJY13109.1"/>
    </source>
</evidence>
<dbReference type="Gene3D" id="2.60.40.3470">
    <property type="match status" value="1"/>
</dbReference>
<dbReference type="Proteomes" id="UP000273022">
    <property type="component" value="Unassembled WGS sequence"/>
</dbReference>
<evidence type="ECO:0000256" key="7">
    <source>
        <dbReference type="ARBA" id="ARBA00023237"/>
    </source>
</evidence>
<evidence type="ECO:0000256" key="5">
    <source>
        <dbReference type="ARBA" id="ARBA00022927"/>
    </source>
</evidence>
<dbReference type="RefSeq" id="WP_121853841.1">
    <property type="nucleotide sequence ID" value="NZ_CP037952.1"/>
</dbReference>
<dbReference type="Gene3D" id="3.30.1370.130">
    <property type="match status" value="1"/>
</dbReference>
<evidence type="ECO:0000256" key="3">
    <source>
        <dbReference type="ARBA" id="ARBA00022448"/>
    </source>
</evidence>
<comment type="similarity">
    <text evidence="2">Belongs to the bacterial secretin family. PilQ subfamily.</text>
</comment>
<keyword evidence="5" id="KW-0653">Protein transport</keyword>
<evidence type="ECO:0000256" key="8">
    <source>
        <dbReference type="RuleBase" id="RU004004"/>
    </source>
</evidence>
<dbReference type="InterPro" id="IPR038591">
    <property type="entry name" value="NolW-like_sf"/>
</dbReference>
<dbReference type="AlphaFoldDB" id="A0A3A6U8N0"/>
<dbReference type="EMBL" id="QYYH01000069">
    <property type="protein sequence ID" value="RJY13109.1"/>
    <property type="molecule type" value="Genomic_DNA"/>
</dbReference>
<keyword evidence="11" id="KW-1185">Reference proteome</keyword>
<accession>A0A3A6U8N0</accession>
<dbReference type="InterPro" id="IPR013355">
    <property type="entry name" value="Pilus_4_PilQ"/>
</dbReference>
<dbReference type="PRINTS" id="PR00811">
    <property type="entry name" value="BCTERIALGSPD"/>
</dbReference>
<keyword evidence="6" id="KW-0472">Membrane</keyword>
<keyword evidence="4" id="KW-0732">Signal</keyword>
<evidence type="ECO:0000256" key="6">
    <source>
        <dbReference type="ARBA" id="ARBA00023136"/>
    </source>
</evidence>
<dbReference type="NCBIfam" id="TIGR02515">
    <property type="entry name" value="IV_pilus_PilQ"/>
    <property type="match status" value="1"/>
</dbReference>
<dbReference type="GO" id="GO:0009306">
    <property type="term" value="P:protein secretion"/>
    <property type="evidence" value="ECO:0007669"/>
    <property type="project" value="InterPro"/>
</dbReference>
<comment type="subcellular location">
    <subcellularLocation>
        <location evidence="1 8">Cell outer membrane</location>
    </subcellularLocation>
</comment>
<dbReference type="PANTHER" id="PTHR30604:SF1">
    <property type="entry name" value="DNA UTILIZATION PROTEIN HOFQ"/>
    <property type="match status" value="1"/>
</dbReference>
<evidence type="ECO:0000256" key="1">
    <source>
        <dbReference type="ARBA" id="ARBA00004442"/>
    </source>
</evidence>
<feature type="domain" description="Secretin/TonB short N-terminal" evidence="9">
    <location>
        <begin position="305"/>
        <end position="353"/>
    </location>
</feature>
<keyword evidence="7" id="KW-0998">Cell outer membrane</keyword>